<proteinExistence type="inferred from homology"/>
<comment type="subunit">
    <text evidence="3">Monomer.</text>
</comment>
<evidence type="ECO:0000256" key="8">
    <source>
        <dbReference type="ARBA" id="ARBA00023186"/>
    </source>
</evidence>
<keyword evidence="7" id="KW-0653">Protein transport</keyword>
<dbReference type="GO" id="GO:0042953">
    <property type="term" value="P:lipoprotein transport"/>
    <property type="evidence" value="ECO:0007669"/>
    <property type="project" value="InterPro"/>
</dbReference>
<dbReference type="EMBL" id="UOFA01000039">
    <property type="protein sequence ID" value="VAW43807.1"/>
    <property type="molecule type" value="Genomic_DNA"/>
</dbReference>
<evidence type="ECO:0000313" key="9">
    <source>
        <dbReference type="EMBL" id="VAW43807.1"/>
    </source>
</evidence>
<comment type="subcellular location">
    <subcellularLocation>
        <location evidence="1">Periplasm</location>
    </subcellularLocation>
</comment>
<evidence type="ECO:0000256" key="7">
    <source>
        <dbReference type="ARBA" id="ARBA00022927"/>
    </source>
</evidence>
<dbReference type="Pfam" id="PF03548">
    <property type="entry name" value="LolA"/>
    <property type="match status" value="1"/>
</dbReference>
<dbReference type="PANTHER" id="PTHR35869:SF1">
    <property type="entry name" value="OUTER-MEMBRANE LIPOPROTEIN CARRIER PROTEIN"/>
    <property type="match status" value="1"/>
</dbReference>
<dbReference type="AlphaFoldDB" id="A0A3B0VZF6"/>
<dbReference type="CDD" id="cd16325">
    <property type="entry name" value="LolA"/>
    <property type="match status" value="1"/>
</dbReference>
<evidence type="ECO:0000256" key="1">
    <source>
        <dbReference type="ARBA" id="ARBA00004418"/>
    </source>
</evidence>
<reference evidence="9" key="1">
    <citation type="submission" date="2018-06" db="EMBL/GenBank/DDBJ databases">
        <authorList>
            <person name="Zhirakovskaya E."/>
        </authorList>
    </citation>
    <scope>NUCLEOTIDE SEQUENCE</scope>
</reference>
<dbReference type="NCBIfam" id="TIGR00547">
    <property type="entry name" value="lolA"/>
    <property type="match status" value="1"/>
</dbReference>
<comment type="similarity">
    <text evidence="2">Belongs to the LolA family.</text>
</comment>
<keyword evidence="5" id="KW-0813">Transport</keyword>
<dbReference type="Gene3D" id="2.50.20.10">
    <property type="entry name" value="Lipoprotein localisation LolA/LolB/LppX"/>
    <property type="match status" value="1"/>
</dbReference>
<evidence type="ECO:0000256" key="3">
    <source>
        <dbReference type="ARBA" id="ARBA00011245"/>
    </source>
</evidence>
<dbReference type="SUPFAM" id="SSF89392">
    <property type="entry name" value="Prokaryotic lipoproteins and lipoprotein localization factors"/>
    <property type="match status" value="1"/>
</dbReference>
<keyword evidence="6" id="KW-0574">Periplasm</keyword>
<sequence>MMNKLFAVLSLWMMTGAQAQEPISTVEPTTIDPLKLLSEVRQDLSGLEAAFIQYELIEGNEKADLNAGRVWMQSPAQFRWHYLNPIEQLIVADGKQVWIYDEDLEQVTVKTQSNQLNPIYVIINDDKSQQHYNIKHEVQSQGVNWISLTPKIANDEVKTVWLAIEKSLVTQIKVVNNFSQTMVFEFSDIKKNPDFKAGFFEFVPPEGVDVVRAIADDVSDEL</sequence>
<evidence type="ECO:0000256" key="6">
    <source>
        <dbReference type="ARBA" id="ARBA00022764"/>
    </source>
</evidence>
<keyword evidence="9" id="KW-0449">Lipoprotein</keyword>
<accession>A0A3B0VZF6</accession>
<dbReference type="GO" id="GO:0044874">
    <property type="term" value="P:lipoprotein localization to outer membrane"/>
    <property type="evidence" value="ECO:0007669"/>
    <property type="project" value="TreeGrafter"/>
</dbReference>
<evidence type="ECO:0000256" key="4">
    <source>
        <dbReference type="ARBA" id="ARBA00014035"/>
    </source>
</evidence>
<dbReference type="InterPro" id="IPR004564">
    <property type="entry name" value="OM_lipoprot_carrier_LolA-like"/>
</dbReference>
<dbReference type="HAMAP" id="MF_00240">
    <property type="entry name" value="LolA"/>
    <property type="match status" value="1"/>
</dbReference>
<protein>
    <recommendedName>
        <fullName evidence="4">Outer-membrane lipoprotein carrier protein</fullName>
    </recommendedName>
</protein>
<evidence type="ECO:0000256" key="2">
    <source>
        <dbReference type="ARBA" id="ARBA00007615"/>
    </source>
</evidence>
<evidence type="ECO:0000256" key="5">
    <source>
        <dbReference type="ARBA" id="ARBA00022448"/>
    </source>
</evidence>
<keyword evidence="8" id="KW-0143">Chaperone</keyword>
<gene>
    <name evidence="9" type="ORF">MNBD_GAMMA02-1688</name>
</gene>
<organism evidence="9">
    <name type="scientific">hydrothermal vent metagenome</name>
    <dbReference type="NCBI Taxonomy" id="652676"/>
    <lineage>
        <taxon>unclassified sequences</taxon>
        <taxon>metagenomes</taxon>
        <taxon>ecological metagenomes</taxon>
    </lineage>
</organism>
<dbReference type="PANTHER" id="PTHR35869">
    <property type="entry name" value="OUTER-MEMBRANE LIPOPROTEIN CARRIER PROTEIN"/>
    <property type="match status" value="1"/>
</dbReference>
<dbReference type="InterPro" id="IPR018323">
    <property type="entry name" value="OM_lipoprot_carrier_LolA_Pbac"/>
</dbReference>
<name>A0A3B0VZF6_9ZZZZ</name>
<dbReference type="GO" id="GO:0030288">
    <property type="term" value="C:outer membrane-bounded periplasmic space"/>
    <property type="evidence" value="ECO:0007669"/>
    <property type="project" value="TreeGrafter"/>
</dbReference>
<dbReference type="InterPro" id="IPR029046">
    <property type="entry name" value="LolA/LolB/LppX"/>
</dbReference>